<organism evidence="2 3">
    <name type="scientific">Flavobacterium franklandianum</name>
    <dbReference type="NCBI Taxonomy" id="2594430"/>
    <lineage>
        <taxon>Bacteria</taxon>
        <taxon>Pseudomonadati</taxon>
        <taxon>Bacteroidota</taxon>
        <taxon>Flavobacteriia</taxon>
        <taxon>Flavobacteriales</taxon>
        <taxon>Flavobacteriaceae</taxon>
        <taxon>Flavobacterium</taxon>
    </lineage>
</organism>
<feature type="transmembrane region" description="Helical" evidence="1">
    <location>
        <begin position="43"/>
        <end position="63"/>
    </location>
</feature>
<keyword evidence="1" id="KW-0812">Transmembrane</keyword>
<dbReference type="Proteomes" id="UP000318585">
    <property type="component" value="Unassembled WGS sequence"/>
</dbReference>
<gene>
    <name evidence="2" type="ORF">FNW17_11265</name>
</gene>
<dbReference type="AlphaFoldDB" id="A0A553CJN2"/>
<feature type="transmembrane region" description="Helical" evidence="1">
    <location>
        <begin position="6"/>
        <end position="23"/>
    </location>
</feature>
<sequence length="64" mass="7607">MSKEPFAAKLTSLWIGGFFFWIIKGFRGKLIEQFEKEYESRNVWTGFFITLISVSLIVYFLVIY</sequence>
<evidence type="ECO:0000313" key="3">
    <source>
        <dbReference type="Proteomes" id="UP000318585"/>
    </source>
</evidence>
<proteinExistence type="predicted"/>
<dbReference type="OrthoDB" id="1376526at2"/>
<keyword evidence="1" id="KW-1133">Transmembrane helix</keyword>
<name>A0A553CJN2_9FLAO</name>
<evidence type="ECO:0000313" key="2">
    <source>
        <dbReference type="EMBL" id="TRX20680.1"/>
    </source>
</evidence>
<accession>A0A553CJN2</accession>
<evidence type="ECO:0000256" key="1">
    <source>
        <dbReference type="SAM" id="Phobius"/>
    </source>
</evidence>
<protein>
    <submittedName>
        <fullName evidence="2">Uncharacterized protein</fullName>
    </submittedName>
</protein>
<keyword evidence="1" id="KW-0472">Membrane</keyword>
<comment type="caution">
    <text evidence="2">The sequence shown here is derived from an EMBL/GenBank/DDBJ whole genome shotgun (WGS) entry which is preliminary data.</text>
</comment>
<dbReference type="RefSeq" id="WP_144071675.1">
    <property type="nucleotide sequence ID" value="NZ_VJZR01000009.1"/>
</dbReference>
<reference evidence="2 3" key="1">
    <citation type="submission" date="2019-07" db="EMBL/GenBank/DDBJ databases">
        <title>Novel species of Flavobacterium.</title>
        <authorList>
            <person name="Liu Q."/>
            <person name="Xin Y.-H."/>
        </authorList>
    </citation>
    <scope>NUCLEOTIDE SEQUENCE [LARGE SCALE GENOMIC DNA]</scope>
    <source>
        <strain evidence="2 3">LB3P56</strain>
    </source>
</reference>
<dbReference type="EMBL" id="VJZR01000009">
    <property type="protein sequence ID" value="TRX20680.1"/>
    <property type="molecule type" value="Genomic_DNA"/>
</dbReference>
<keyword evidence="3" id="KW-1185">Reference proteome</keyword>